<reference evidence="1" key="1">
    <citation type="submission" date="2023-07" db="EMBL/GenBank/DDBJ databases">
        <title>Two novel species in the genus Flavivirga.</title>
        <authorList>
            <person name="Kwon K."/>
        </authorList>
    </citation>
    <scope>NUCLEOTIDE SEQUENCE</scope>
    <source>
        <strain evidence="1">KACC 14157</strain>
    </source>
</reference>
<evidence type="ECO:0000313" key="1">
    <source>
        <dbReference type="EMBL" id="MDO5989270.1"/>
    </source>
</evidence>
<proteinExistence type="predicted"/>
<dbReference type="SUPFAM" id="SSF51621">
    <property type="entry name" value="Phosphoenolpyruvate/pyruvate domain"/>
    <property type="match status" value="1"/>
</dbReference>
<name>A0ABT8X5V6_9FLAO</name>
<keyword evidence="2" id="KW-1185">Reference proteome</keyword>
<sequence>MRHELITNFKRKLNHNIFGIFLKTLDSSVVEIAGYAGFDFIILHNEHGNASYETIESHIRAAELSGITPIVRVPAIRLR</sequence>
<comment type="caution">
    <text evidence="1">The sequence shown here is derived from an EMBL/GenBank/DDBJ whole genome shotgun (WGS) entry which is preliminary data.</text>
</comment>
<accession>A0ABT8X5V6</accession>
<dbReference type="RefSeq" id="WP_303283930.1">
    <property type="nucleotide sequence ID" value="NZ_BAABCZ010000003.1"/>
</dbReference>
<organism evidence="1 2">
    <name type="scientific">Flavivirga amylovorans</name>
    <dbReference type="NCBI Taxonomy" id="870486"/>
    <lineage>
        <taxon>Bacteria</taxon>
        <taxon>Pseudomonadati</taxon>
        <taxon>Bacteroidota</taxon>
        <taxon>Flavobacteriia</taxon>
        <taxon>Flavobacteriales</taxon>
        <taxon>Flavobacteriaceae</taxon>
        <taxon>Flavivirga</taxon>
    </lineage>
</organism>
<dbReference type="InterPro" id="IPR015813">
    <property type="entry name" value="Pyrv/PenolPyrv_kinase-like_dom"/>
</dbReference>
<dbReference type="InterPro" id="IPR040442">
    <property type="entry name" value="Pyrv_kinase-like_dom_sf"/>
</dbReference>
<evidence type="ECO:0000313" key="2">
    <source>
        <dbReference type="Proteomes" id="UP001176891"/>
    </source>
</evidence>
<gene>
    <name evidence="1" type="ORF">Q4Q39_17840</name>
</gene>
<evidence type="ECO:0008006" key="3">
    <source>
        <dbReference type="Google" id="ProtNLM"/>
    </source>
</evidence>
<dbReference type="Proteomes" id="UP001176891">
    <property type="component" value="Unassembled WGS sequence"/>
</dbReference>
<dbReference type="Gene3D" id="3.20.20.60">
    <property type="entry name" value="Phosphoenolpyruvate-binding domains"/>
    <property type="match status" value="1"/>
</dbReference>
<dbReference type="EMBL" id="JAUOEM010000007">
    <property type="protein sequence ID" value="MDO5989270.1"/>
    <property type="molecule type" value="Genomic_DNA"/>
</dbReference>
<protein>
    <recommendedName>
        <fullName evidence="3">HpcH/HpaI aldolase/citrate lyase domain-containing protein</fullName>
    </recommendedName>
</protein>